<evidence type="ECO:0000256" key="5">
    <source>
        <dbReference type="ARBA" id="ARBA00022679"/>
    </source>
</evidence>
<evidence type="ECO:0000256" key="13">
    <source>
        <dbReference type="ARBA" id="ARBA00068353"/>
    </source>
</evidence>
<evidence type="ECO:0000256" key="12">
    <source>
        <dbReference type="ARBA" id="ARBA00048679"/>
    </source>
</evidence>
<comment type="caution">
    <text evidence="17">The sequence shown here is derived from an EMBL/GenBank/DDBJ whole genome shotgun (WGS) entry which is preliminary data.</text>
</comment>
<organism evidence="17 18">
    <name type="scientific">Paramecium pentaurelia</name>
    <dbReference type="NCBI Taxonomy" id="43138"/>
    <lineage>
        <taxon>Eukaryota</taxon>
        <taxon>Sar</taxon>
        <taxon>Alveolata</taxon>
        <taxon>Ciliophora</taxon>
        <taxon>Intramacronucleata</taxon>
        <taxon>Oligohymenophorea</taxon>
        <taxon>Peniculida</taxon>
        <taxon>Parameciidae</taxon>
        <taxon>Paramecium</taxon>
    </lineage>
</organism>
<dbReference type="PANTHER" id="PTHR45852">
    <property type="entry name" value="SER/THR-PROTEIN KINASE RIO2"/>
    <property type="match status" value="1"/>
</dbReference>
<comment type="catalytic activity">
    <reaction evidence="12">
        <text>L-seryl-[protein] + ATP = O-phospho-L-seryl-[protein] + ADP + H(+)</text>
        <dbReference type="Rhea" id="RHEA:17989"/>
        <dbReference type="Rhea" id="RHEA-COMP:9863"/>
        <dbReference type="Rhea" id="RHEA-COMP:11604"/>
        <dbReference type="ChEBI" id="CHEBI:15378"/>
        <dbReference type="ChEBI" id="CHEBI:29999"/>
        <dbReference type="ChEBI" id="CHEBI:30616"/>
        <dbReference type="ChEBI" id="CHEBI:83421"/>
        <dbReference type="ChEBI" id="CHEBI:456216"/>
        <dbReference type="EC" id="2.7.11.1"/>
    </reaction>
</comment>
<evidence type="ECO:0000256" key="3">
    <source>
        <dbReference type="ARBA" id="ARBA00012513"/>
    </source>
</evidence>
<dbReference type="GO" id="GO:0004674">
    <property type="term" value="F:protein serine/threonine kinase activity"/>
    <property type="evidence" value="ECO:0007669"/>
    <property type="project" value="UniProtKB-KW"/>
</dbReference>
<evidence type="ECO:0000256" key="2">
    <source>
        <dbReference type="ARBA" id="ARBA00009196"/>
    </source>
</evidence>
<keyword evidence="9" id="KW-0067">ATP-binding</keyword>
<dbReference type="SMART" id="SM00090">
    <property type="entry name" value="RIO"/>
    <property type="match status" value="1"/>
</dbReference>
<dbReference type="GO" id="GO:0005634">
    <property type="term" value="C:nucleus"/>
    <property type="evidence" value="ECO:0007669"/>
    <property type="project" value="TreeGrafter"/>
</dbReference>
<accession>A0A8S1Y0M2</accession>
<evidence type="ECO:0000256" key="10">
    <source>
        <dbReference type="ARBA" id="ARBA00022842"/>
    </source>
</evidence>
<evidence type="ECO:0000256" key="15">
    <source>
        <dbReference type="SAM" id="MobiDB-lite"/>
    </source>
</evidence>
<name>A0A8S1Y0M2_9CILI</name>
<keyword evidence="6" id="KW-0479">Metal-binding</keyword>
<evidence type="ECO:0000256" key="1">
    <source>
        <dbReference type="ARBA" id="ARBA00001946"/>
    </source>
</evidence>
<feature type="compositionally biased region" description="Low complexity" evidence="15">
    <location>
        <begin position="431"/>
        <end position="443"/>
    </location>
</feature>
<dbReference type="InterPro" id="IPR030484">
    <property type="entry name" value="Rio2"/>
</dbReference>
<evidence type="ECO:0000256" key="14">
    <source>
        <dbReference type="ARBA" id="ARBA00068837"/>
    </source>
</evidence>
<evidence type="ECO:0000313" key="18">
    <source>
        <dbReference type="Proteomes" id="UP000689195"/>
    </source>
</evidence>
<comment type="catalytic activity">
    <reaction evidence="11">
        <text>L-threonyl-[protein] + ATP = O-phospho-L-threonyl-[protein] + ADP + H(+)</text>
        <dbReference type="Rhea" id="RHEA:46608"/>
        <dbReference type="Rhea" id="RHEA-COMP:11060"/>
        <dbReference type="Rhea" id="RHEA-COMP:11605"/>
        <dbReference type="ChEBI" id="CHEBI:15378"/>
        <dbReference type="ChEBI" id="CHEBI:30013"/>
        <dbReference type="ChEBI" id="CHEBI:30616"/>
        <dbReference type="ChEBI" id="CHEBI:61977"/>
        <dbReference type="ChEBI" id="CHEBI:456216"/>
        <dbReference type="EC" id="2.7.11.1"/>
    </reaction>
</comment>
<dbReference type="Proteomes" id="UP000689195">
    <property type="component" value="Unassembled WGS sequence"/>
</dbReference>
<feature type="compositionally biased region" description="Acidic residues" evidence="15">
    <location>
        <begin position="392"/>
        <end position="419"/>
    </location>
</feature>
<proteinExistence type="inferred from homology"/>
<dbReference type="EMBL" id="CAJJDO010000142">
    <property type="protein sequence ID" value="CAD8205982.1"/>
    <property type="molecule type" value="Genomic_DNA"/>
</dbReference>
<dbReference type="InterPro" id="IPR015285">
    <property type="entry name" value="RIO2_wHTH_N"/>
</dbReference>
<dbReference type="FunFam" id="3.30.200.20:FF:000052">
    <property type="entry name" value="Serine/threonine-protein kinase RIO2"/>
    <property type="match status" value="1"/>
</dbReference>
<evidence type="ECO:0000256" key="11">
    <source>
        <dbReference type="ARBA" id="ARBA00047899"/>
    </source>
</evidence>
<dbReference type="InterPro" id="IPR018934">
    <property type="entry name" value="RIO_dom"/>
</dbReference>
<evidence type="ECO:0000259" key="16">
    <source>
        <dbReference type="SMART" id="SM00090"/>
    </source>
</evidence>
<feature type="domain" description="RIO kinase" evidence="16">
    <location>
        <begin position="127"/>
        <end position="352"/>
    </location>
</feature>
<dbReference type="EC" id="2.7.11.1" evidence="3"/>
<keyword evidence="7" id="KW-0547">Nucleotide-binding</keyword>
<evidence type="ECO:0000256" key="8">
    <source>
        <dbReference type="ARBA" id="ARBA00022777"/>
    </source>
</evidence>
<dbReference type="GO" id="GO:0030490">
    <property type="term" value="P:maturation of SSU-rRNA"/>
    <property type="evidence" value="ECO:0007669"/>
    <property type="project" value="TreeGrafter"/>
</dbReference>
<evidence type="ECO:0000256" key="7">
    <source>
        <dbReference type="ARBA" id="ARBA00022741"/>
    </source>
</evidence>
<comment type="similarity">
    <text evidence="2">Belongs to the protein kinase superfamily. RIO-type Ser/Thr kinase family.</text>
</comment>
<evidence type="ECO:0000256" key="4">
    <source>
        <dbReference type="ARBA" id="ARBA00022527"/>
    </source>
</evidence>
<gene>
    <name evidence="17" type="ORF">PPENT_87.1.T1420097</name>
</gene>
<dbReference type="GO" id="GO:0046872">
    <property type="term" value="F:metal ion binding"/>
    <property type="evidence" value="ECO:0007669"/>
    <property type="project" value="UniProtKB-KW"/>
</dbReference>
<protein>
    <recommendedName>
        <fullName evidence="13">Serine/threonine-protein kinase RIO2</fullName>
        <ecNumber evidence="3">2.7.11.1</ecNumber>
    </recommendedName>
    <alternativeName>
        <fullName evidence="14">Serine/threonine-protein kinase rio2</fullName>
    </alternativeName>
</protein>
<dbReference type="InterPro" id="IPR000687">
    <property type="entry name" value="RIO_kinase"/>
</dbReference>
<comment type="cofactor">
    <cofactor evidence="1">
        <name>Mg(2+)</name>
        <dbReference type="ChEBI" id="CHEBI:18420"/>
    </cofactor>
</comment>
<dbReference type="GO" id="GO:0030688">
    <property type="term" value="C:preribosome, small subunit precursor"/>
    <property type="evidence" value="ECO:0007669"/>
    <property type="project" value="TreeGrafter"/>
</dbReference>
<keyword evidence="4" id="KW-0723">Serine/threonine-protein kinase</keyword>
<evidence type="ECO:0000256" key="6">
    <source>
        <dbReference type="ARBA" id="ARBA00022723"/>
    </source>
</evidence>
<keyword evidence="18" id="KW-1185">Reference proteome</keyword>
<keyword evidence="8" id="KW-0418">Kinase</keyword>
<feature type="compositionally biased region" description="Basic and acidic residues" evidence="15">
    <location>
        <begin position="420"/>
        <end position="430"/>
    </location>
</feature>
<dbReference type="FunFam" id="1.10.10.10:FF:000053">
    <property type="entry name" value="Serine/threonine-protein kinase RIO2"/>
    <property type="match status" value="1"/>
</dbReference>
<evidence type="ECO:0000313" key="17">
    <source>
        <dbReference type="EMBL" id="CAD8205982.1"/>
    </source>
</evidence>
<dbReference type="AlphaFoldDB" id="A0A8S1Y0M2"/>
<keyword evidence="5" id="KW-0808">Transferase</keyword>
<dbReference type="GO" id="GO:0005524">
    <property type="term" value="F:ATP binding"/>
    <property type="evidence" value="ECO:0007669"/>
    <property type="project" value="UniProtKB-KW"/>
</dbReference>
<dbReference type="GO" id="GO:0005829">
    <property type="term" value="C:cytosol"/>
    <property type="evidence" value="ECO:0007669"/>
    <property type="project" value="TreeGrafter"/>
</dbReference>
<sequence>MNQQKIRNSIQILKQYQNIYKYLYKLIQFYDKYRIKKFNYNSIQRNIQQLGCLNYIQINKLILQYEVGHISYLTKDELRVLVAVEMGMKNHEFVPVSLIEKISKVKRANAYQILQQLLKHKLVQHVSKKYDGYRLTYLGYDFLALSAFYKRGTIVQVLSKVGVGKESDIYKCLNADGNFVILKLARLGRTSFRTIKNKRDYIKNRTQYNWLYLSRLASIKEFAYMEACYKNGFPTPKPYDWNRHAIVMSFIDGFTLCSIQELGDVDGVFIQCINLIEKFASHGLIHSDFNEFNLMITEQQKIIVIDFPQMVSTQHLNADFYFQRDLDCINIFFQRRYKANLHSDLKLQDIKVIKHLDNEVKASGFIKSELNDNKEFEILEAAQQEQQQFQQENEEFEQDKNDDDDQDNQDDFEEENDQDSENKNDQEYQKEQNNQQQQLQDTQIPKDLTKITELDQKNIKKFVQKKFRKKMVIKKNINKTKGIEDNKILTQEALHYL</sequence>
<dbReference type="PANTHER" id="PTHR45852:SF1">
    <property type="entry name" value="SERINE_THREONINE-PROTEIN KINASE RIO2"/>
    <property type="match status" value="1"/>
</dbReference>
<evidence type="ECO:0000256" key="9">
    <source>
        <dbReference type="ARBA" id="ARBA00022840"/>
    </source>
</evidence>
<dbReference type="Pfam" id="PF01163">
    <property type="entry name" value="RIO1"/>
    <property type="match status" value="1"/>
</dbReference>
<dbReference type="OrthoDB" id="10258631at2759"/>
<dbReference type="Pfam" id="PF09202">
    <property type="entry name" value="Rio2_N"/>
    <property type="match status" value="1"/>
</dbReference>
<dbReference type="CDD" id="cd05144">
    <property type="entry name" value="RIO2_C"/>
    <property type="match status" value="1"/>
</dbReference>
<reference evidence="17" key="1">
    <citation type="submission" date="2021-01" db="EMBL/GenBank/DDBJ databases">
        <authorList>
            <consortium name="Genoscope - CEA"/>
            <person name="William W."/>
        </authorList>
    </citation>
    <scope>NUCLEOTIDE SEQUENCE</scope>
</reference>
<keyword evidence="10" id="KW-0460">Magnesium</keyword>
<feature type="region of interest" description="Disordered" evidence="15">
    <location>
        <begin position="384"/>
        <end position="443"/>
    </location>
</feature>